<dbReference type="PROSITE" id="PS50119">
    <property type="entry name" value="ZF_BBOX"/>
    <property type="match status" value="1"/>
</dbReference>
<evidence type="ECO:0000313" key="9">
    <source>
        <dbReference type="Proteomes" id="UP000187209"/>
    </source>
</evidence>
<evidence type="ECO:0000259" key="6">
    <source>
        <dbReference type="PROSITE" id="PS50119"/>
    </source>
</evidence>
<evidence type="ECO:0000256" key="4">
    <source>
        <dbReference type="PROSITE-ProRule" id="PRU00024"/>
    </source>
</evidence>
<dbReference type="Pfam" id="PF13445">
    <property type="entry name" value="zf-RING_UBOX"/>
    <property type="match status" value="1"/>
</dbReference>
<dbReference type="InterPro" id="IPR006571">
    <property type="entry name" value="TLDc_dom"/>
</dbReference>
<keyword evidence="9" id="KW-1185">Reference proteome</keyword>
<dbReference type="Pfam" id="PF00643">
    <property type="entry name" value="zf-B_box"/>
    <property type="match status" value="1"/>
</dbReference>
<dbReference type="SUPFAM" id="SSF57845">
    <property type="entry name" value="B-box zinc-binding domain"/>
    <property type="match status" value="1"/>
</dbReference>
<dbReference type="Pfam" id="PF07534">
    <property type="entry name" value="TLD"/>
    <property type="match status" value="1"/>
</dbReference>
<evidence type="ECO:0000313" key="8">
    <source>
        <dbReference type="EMBL" id="OMJ70969.1"/>
    </source>
</evidence>
<dbReference type="InterPro" id="IPR027370">
    <property type="entry name" value="Znf-RING_euk"/>
</dbReference>
<dbReference type="OrthoDB" id="252722at2759"/>
<dbReference type="SMART" id="SM00584">
    <property type="entry name" value="TLDc"/>
    <property type="match status" value="1"/>
</dbReference>
<evidence type="ECO:0000259" key="5">
    <source>
        <dbReference type="PROSITE" id="PS50089"/>
    </source>
</evidence>
<keyword evidence="3" id="KW-0862">Zinc</keyword>
<evidence type="ECO:0008006" key="10">
    <source>
        <dbReference type="Google" id="ProtNLM"/>
    </source>
</evidence>
<dbReference type="Gene3D" id="3.30.160.60">
    <property type="entry name" value="Classic Zinc Finger"/>
    <property type="match status" value="1"/>
</dbReference>
<name>A0A1R2B2I8_9CILI</name>
<dbReference type="AlphaFoldDB" id="A0A1R2B2I8"/>
<comment type="caution">
    <text evidence="8">The sequence shown here is derived from an EMBL/GenBank/DDBJ whole genome shotgun (WGS) entry which is preliminary data.</text>
</comment>
<dbReference type="PROSITE" id="PS51886">
    <property type="entry name" value="TLDC"/>
    <property type="match status" value="1"/>
</dbReference>
<dbReference type="EMBL" id="MPUH01001035">
    <property type="protein sequence ID" value="OMJ70969.1"/>
    <property type="molecule type" value="Genomic_DNA"/>
</dbReference>
<evidence type="ECO:0000259" key="7">
    <source>
        <dbReference type="PROSITE" id="PS51886"/>
    </source>
</evidence>
<keyword evidence="1" id="KW-0479">Metal-binding</keyword>
<gene>
    <name evidence="8" type="ORF">SteCoe_30943</name>
</gene>
<dbReference type="SMART" id="SM00184">
    <property type="entry name" value="RING"/>
    <property type="match status" value="1"/>
</dbReference>
<evidence type="ECO:0000256" key="2">
    <source>
        <dbReference type="ARBA" id="ARBA00022771"/>
    </source>
</evidence>
<feature type="domain" description="B box-type" evidence="6">
    <location>
        <begin position="72"/>
        <end position="111"/>
    </location>
</feature>
<dbReference type="PROSITE" id="PS50089">
    <property type="entry name" value="ZF_RING_2"/>
    <property type="match status" value="1"/>
</dbReference>
<dbReference type="Gene3D" id="3.30.40.10">
    <property type="entry name" value="Zinc/RING finger domain, C3HC4 (zinc finger)"/>
    <property type="match status" value="1"/>
</dbReference>
<dbReference type="SUPFAM" id="SSF57850">
    <property type="entry name" value="RING/U-box"/>
    <property type="match status" value="1"/>
</dbReference>
<feature type="domain" description="RING-type" evidence="5">
    <location>
        <begin position="6"/>
        <end position="48"/>
    </location>
</feature>
<reference evidence="8 9" key="1">
    <citation type="submission" date="2016-11" db="EMBL/GenBank/DDBJ databases">
        <title>The macronuclear genome of Stentor coeruleus: a giant cell with tiny introns.</title>
        <authorList>
            <person name="Slabodnick M."/>
            <person name="Ruby J.G."/>
            <person name="Reiff S.B."/>
            <person name="Swart E.C."/>
            <person name="Gosai S."/>
            <person name="Prabakaran S."/>
            <person name="Witkowska E."/>
            <person name="Larue G.E."/>
            <person name="Fisher S."/>
            <person name="Freeman R.M."/>
            <person name="Gunawardena J."/>
            <person name="Chu W."/>
            <person name="Stover N.A."/>
            <person name="Gregory B.D."/>
            <person name="Nowacki M."/>
            <person name="Derisi J."/>
            <person name="Roy S.W."/>
            <person name="Marshall W.F."/>
            <person name="Sood P."/>
        </authorList>
    </citation>
    <scope>NUCLEOTIDE SEQUENCE [LARGE SCALE GENOMIC DNA]</scope>
    <source>
        <strain evidence="8">WM001</strain>
    </source>
</reference>
<proteinExistence type="predicted"/>
<sequence>MQSLSCPICLEDFNAQVNIPLVLSCGHSFCKPCLALHLKKSFLCPIDRNQHWGDITTIPKNFLILDLLRSGPRIKRCPQHDKKLKWKCNTDSQNLCSECFLAHNSHNIVKLSENERLDDQNPSKTEENKNIVKIPQIPKKQAPPLIKIFESRILPQGSFQYIQKIILPRKANPDKTALAYCLTRDGSSNKLFHRNCDGKGPTVVLVQLQDGHIFGGFTTVPWGPSKNARGNNIRDDKTFLFSISDAVNSRQLMLRTEYRSMAVYHHTLCGPTFGVGYDLYINFDNLPESCSRLEAFANQQIPNPERFLAGGFNNWAFAEVEIFLLTP</sequence>
<dbReference type="InterPro" id="IPR001841">
    <property type="entry name" value="Znf_RING"/>
</dbReference>
<protein>
    <recommendedName>
        <fullName evidence="10">RING-type domain-containing protein</fullName>
    </recommendedName>
</protein>
<feature type="domain" description="TLDc" evidence="7">
    <location>
        <begin position="152"/>
        <end position="318"/>
    </location>
</feature>
<accession>A0A1R2B2I8</accession>
<evidence type="ECO:0000256" key="1">
    <source>
        <dbReference type="ARBA" id="ARBA00022723"/>
    </source>
</evidence>
<dbReference type="PROSITE" id="PS00518">
    <property type="entry name" value="ZF_RING_1"/>
    <property type="match status" value="1"/>
</dbReference>
<dbReference type="InterPro" id="IPR017907">
    <property type="entry name" value="Znf_RING_CS"/>
</dbReference>
<dbReference type="InterPro" id="IPR050143">
    <property type="entry name" value="TRIM/RBCC"/>
</dbReference>
<dbReference type="PANTHER" id="PTHR24103">
    <property type="entry name" value="E3 UBIQUITIN-PROTEIN LIGASE TRIM"/>
    <property type="match status" value="1"/>
</dbReference>
<dbReference type="SMART" id="SM00336">
    <property type="entry name" value="BBOX"/>
    <property type="match status" value="1"/>
</dbReference>
<dbReference type="GO" id="GO:0008270">
    <property type="term" value="F:zinc ion binding"/>
    <property type="evidence" value="ECO:0007669"/>
    <property type="project" value="UniProtKB-KW"/>
</dbReference>
<organism evidence="8 9">
    <name type="scientific">Stentor coeruleus</name>
    <dbReference type="NCBI Taxonomy" id="5963"/>
    <lineage>
        <taxon>Eukaryota</taxon>
        <taxon>Sar</taxon>
        <taxon>Alveolata</taxon>
        <taxon>Ciliophora</taxon>
        <taxon>Postciliodesmatophora</taxon>
        <taxon>Heterotrichea</taxon>
        <taxon>Heterotrichida</taxon>
        <taxon>Stentoridae</taxon>
        <taxon>Stentor</taxon>
    </lineage>
</organism>
<evidence type="ECO:0000256" key="3">
    <source>
        <dbReference type="ARBA" id="ARBA00022833"/>
    </source>
</evidence>
<dbReference type="Proteomes" id="UP000187209">
    <property type="component" value="Unassembled WGS sequence"/>
</dbReference>
<keyword evidence="2 4" id="KW-0863">Zinc-finger</keyword>
<dbReference type="InterPro" id="IPR013083">
    <property type="entry name" value="Znf_RING/FYVE/PHD"/>
</dbReference>
<dbReference type="InterPro" id="IPR000315">
    <property type="entry name" value="Znf_B-box"/>
</dbReference>